<dbReference type="SUPFAM" id="SSF52172">
    <property type="entry name" value="CheY-like"/>
    <property type="match status" value="1"/>
</dbReference>
<gene>
    <name evidence="3" type="ORF">CLV42_10826</name>
</gene>
<dbReference type="Proteomes" id="UP000240978">
    <property type="component" value="Unassembled WGS sequence"/>
</dbReference>
<sequence length="127" mass="14724">MKKRILLIDDDKDDAEFFEDALHGVDQTVIFEYIHDGREAIRKIMQQELEIPDIIFLDINMPFITGWDCLIVIKQQILLQQVSVIMYSTSNHSYEVTKAADMGADDYWIKPHSIKVLRNQLAALLNS</sequence>
<feature type="domain" description="Response regulatory" evidence="2">
    <location>
        <begin position="4"/>
        <end position="125"/>
    </location>
</feature>
<dbReference type="RefSeq" id="WP_170117575.1">
    <property type="nucleotide sequence ID" value="NZ_PYGK01000008.1"/>
</dbReference>
<feature type="modified residue" description="4-aspartylphosphate" evidence="1">
    <location>
        <position position="58"/>
    </location>
</feature>
<keyword evidence="1" id="KW-0597">Phosphoprotein</keyword>
<evidence type="ECO:0000313" key="4">
    <source>
        <dbReference type="Proteomes" id="UP000240978"/>
    </source>
</evidence>
<dbReference type="SMART" id="SM00448">
    <property type="entry name" value="REC"/>
    <property type="match status" value="1"/>
</dbReference>
<evidence type="ECO:0000256" key="1">
    <source>
        <dbReference type="PROSITE-ProRule" id="PRU00169"/>
    </source>
</evidence>
<dbReference type="PROSITE" id="PS50110">
    <property type="entry name" value="RESPONSE_REGULATORY"/>
    <property type="match status" value="1"/>
</dbReference>
<dbReference type="PANTHER" id="PTHR44520:SF2">
    <property type="entry name" value="RESPONSE REGULATOR RCP1"/>
    <property type="match status" value="1"/>
</dbReference>
<organism evidence="3 4">
    <name type="scientific">Chitinophaga ginsengisoli</name>
    <dbReference type="NCBI Taxonomy" id="363837"/>
    <lineage>
        <taxon>Bacteria</taxon>
        <taxon>Pseudomonadati</taxon>
        <taxon>Bacteroidota</taxon>
        <taxon>Chitinophagia</taxon>
        <taxon>Chitinophagales</taxon>
        <taxon>Chitinophagaceae</taxon>
        <taxon>Chitinophaga</taxon>
    </lineage>
</organism>
<dbReference type="InterPro" id="IPR052893">
    <property type="entry name" value="TCS_response_regulator"/>
</dbReference>
<accession>A0A2P8G2C5</accession>
<evidence type="ECO:0000259" key="2">
    <source>
        <dbReference type="PROSITE" id="PS50110"/>
    </source>
</evidence>
<reference evidence="3 4" key="1">
    <citation type="submission" date="2018-03" db="EMBL/GenBank/DDBJ databases">
        <title>Genomic Encyclopedia of Archaeal and Bacterial Type Strains, Phase II (KMG-II): from individual species to whole genera.</title>
        <authorList>
            <person name="Goeker M."/>
        </authorList>
    </citation>
    <scope>NUCLEOTIDE SEQUENCE [LARGE SCALE GENOMIC DNA]</scope>
    <source>
        <strain evidence="3 4">DSM 18107</strain>
    </source>
</reference>
<dbReference type="InterPro" id="IPR001789">
    <property type="entry name" value="Sig_transdc_resp-reg_receiver"/>
</dbReference>
<protein>
    <submittedName>
        <fullName evidence="3">Response regulator receiver domain-containing protein</fullName>
    </submittedName>
</protein>
<keyword evidence="4" id="KW-1185">Reference proteome</keyword>
<comment type="caution">
    <text evidence="3">The sequence shown here is derived from an EMBL/GenBank/DDBJ whole genome shotgun (WGS) entry which is preliminary data.</text>
</comment>
<name>A0A2P8G2C5_9BACT</name>
<dbReference type="InterPro" id="IPR011006">
    <property type="entry name" value="CheY-like_superfamily"/>
</dbReference>
<dbReference type="PANTHER" id="PTHR44520">
    <property type="entry name" value="RESPONSE REGULATOR RCP1-RELATED"/>
    <property type="match status" value="1"/>
</dbReference>
<dbReference type="Gene3D" id="3.40.50.2300">
    <property type="match status" value="1"/>
</dbReference>
<proteinExistence type="predicted"/>
<dbReference type="AlphaFoldDB" id="A0A2P8G2C5"/>
<evidence type="ECO:0000313" key="3">
    <source>
        <dbReference type="EMBL" id="PSL28107.1"/>
    </source>
</evidence>
<dbReference type="Pfam" id="PF00072">
    <property type="entry name" value="Response_reg"/>
    <property type="match status" value="1"/>
</dbReference>
<dbReference type="GO" id="GO:0000160">
    <property type="term" value="P:phosphorelay signal transduction system"/>
    <property type="evidence" value="ECO:0007669"/>
    <property type="project" value="InterPro"/>
</dbReference>
<dbReference type="EMBL" id="PYGK01000008">
    <property type="protein sequence ID" value="PSL28107.1"/>
    <property type="molecule type" value="Genomic_DNA"/>
</dbReference>